<dbReference type="Pfam" id="PF01636">
    <property type="entry name" value="APH"/>
    <property type="match status" value="1"/>
</dbReference>
<name>A0AB33JNB1_9ACTN</name>
<feature type="domain" description="Aminoglycoside phosphotransferase" evidence="1">
    <location>
        <begin position="141"/>
        <end position="327"/>
    </location>
</feature>
<protein>
    <recommendedName>
        <fullName evidence="1">Aminoglycoside phosphotransferase domain-containing protein</fullName>
    </recommendedName>
</protein>
<organism evidence="2">
    <name type="scientific">Kitasatospora sp. CMC57</name>
    <dbReference type="NCBI Taxonomy" id="3231513"/>
    <lineage>
        <taxon>Bacteria</taxon>
        <taxon>Bacillati</taxon>
        <taxon>Actinomycetota</taxon>
        <taxon>Actinomycetes</taxon>
        <taxon>Kitasatosporales</taxon>
        <taxon>Streptomycetaceae</taxon>
        <taxon>Kitasatospora</taxon>
    </lineage>
</organism>
<evidence type="ECO:0000259" key="1">
    <source>
        <dbReference type="Pfam" id="PF01636"/>
    </source>
</evidence>
<dbReference type="InterPro" id="IPR011009">
    <property type="entry name" value="Kinase-like_dom_sf"/>
</dbReference>
<dbReference type="AlphaFoldDB" id="A0AB33JNB1"/>
<dbReference type="EMBL" id="AP035881">
    <property type="protein sequence ID" value="BFP44734.1"/>
    <property type="molecule type" value="Genomic_DNA"/>
</dbReference>
<reference evidence="2" key="1">
    <citation type="submission" date="2024-07" db="EMBL/GenBank/DDBJ databases">
        <title>Complete genome sequences of cellulolytic bacteria, Kitasatospora sp. CMC57 and Streptomyces sp. CMC78, isolated from Japanese agricultural soil.</title>
        <authorList>
            <person name="Hashimoto T."/>
            <person name="Ito M."/>
            <person name="Iwamoto M."/>
            <person name="Fukahori D."/>
            <person name="Shoda T."/>
            <person name="Sakoda M."/>
            <person name="Morohoshi T."/>
            <person name="Mitsuboshi M."/>
            <person name="Nishizawa T."/>
        </authorList>
    </citation>
    <scope>NUCLEOTIDE SEQUENCE</scope>
    <source>
        <strain evidence="2">CMC57</strain>
    </source>
</reference>
<dbReference type="Gene3D" id="3.90.1200.10">
    <property type="match status" value="1"/>
</dbReference>
<gene>
    <name evidence="2" type="ORF">KCMC57_11020</name>
</gene>
<accession>A0AB33JNB1</accession>
<sequence>MTALVTYRGERLGEIGPFPVRTPRWHDVGPVAEELTVRLGVPVHVLRLLTHDSADTGYGGSVAYHAEALRFPEVELTDSGLSVGEDPLRAPWATPEGLRSALAWAAGAVRAVGPAEQVKSWNLSGLYRLPTTDGPVWLKTTPAFALSEAEVIARFAAVDPELVPPVVAATEGRVLLGHLPGVDCWGLPEDAMLDAVPRLVAAQAALAGQRAGLPDRTPGTLPERFAVLLSRVVLTADEQAAAERLLADLPLLAEELASCGLPETLVHGDFHPGNWRFDGTRNVIIDFSDSYYGHPAVDGLRPQDFLSGDRWATVRRLWIDAWTTHAPGSDPARALELAEPLAHLGHAVRYQEFLDGIEATERVYHDGDPESEIRAALACRPV</sequence>
<dbReference type="SUPFAM" id="SSF56112">
    <property type="entry name" value="Protein kinase-like (PK-like)"/>
    <property type="match status" value="1"/>
</dbReference>
<evidence type="ECO:0000313" key="2">
    <source>
        <dbReference type="EMBL" id="BFP44734.1"/>
    </source>
</evidence>
<dbReference type="InterPro" id="IPR002575">
    <property type="entry name" value="Aminoglycoside_PTrfase"/>
</dbReference>
<proteinExistence type="predicted"/>